<keyword evidence="2" id="KW-1185">Reference proteome</keyword>
<protein>
    <submittedName>
        <fullName evidence="1">Uncharacterized protein</fullName>
    </submittedName>
</protein>
<sequence>MYVCPVCNGLTAVTQTCPKCQHSMDHQGRLVDFMGDYIAYLEYEGTKLIDGDEESTNQHTCVHLYACPSCGEELDISIKEVRE</sequence>
<dbReference type="RefSeq" id="WP_259868318.1">
    <property type="nucleotide sequence ID" value="NZ_JAOALK010000031.1"/>
</dbReference>
<evidence type="ECO:0000313" key="1">
    <source>
        <dbReference type="EMBL" id="MDC3420173.1"/>
    </source>
</evidence>
<comment type="caution">
    <text evidence="1">The sequence shown here is derived from an EMBL/GenBank/DDBJ whole genome shotgun (WGS) entry which is preliminary data.</text>
</comment>
<dbReference type="EMBL" id="JAMQJZ010000004">
    <property type="protein sequence ID" value="MDC3420173.1"/>
    <property type="molecule type" value="Genomic_DNA"/>
</dbReference>
<accession>A0A9X4AJB7</accession>
<gene>
    <name evidence="1" type="ORF">NC661_07295</name>
</gene>
<evidence type="ECO:0000313" key="2">
    <source>
        <dbReference type="Proteomes" id="UP001145072"/>
    </source>
</evidence>
<reference evidence="1" key="1">
    <citation type="submission" date="2022-06" db="EMBL/GenBank/DDBJ databases">
        <title>Aquibacillus sp. a new bacterium isolated from soil saline samples.</title>
        <authorList>
            <person name="Galisteo C."/>
            <person name="De La Haba R."/>
            <person name="Sanchez-Porro C."/>
            <person name="Ventosa A."/>
        </authorList>
    </citation>
    <scope>NUCLEOTIDE SEQUENCE</scope>
    <source>
        <strain evidence="1">JCM 12387</strain>
    </source>
</reference>
<dbReference type="Proteomes" id="UP001145072">
    <property type="component" value="Unassembled WGS sequence"/>
</dbReference>
<dbReference type="AlphaFoldDB" id="A0A9X4AJB7"/>
<name>A0A9X4AJB7_9BACI</name>
<organism evidence="1 2">
    <name type="scientific">Aquibacillus koreensis</name>
    <dbReference type="NCBI Taxonomy" id="279446"/>
    <lineage>
        <taxon>Bacteria</taxon>
        <taxon>Bacillati</taxon>
        <taxon>Bacillota</taxon>
        <taxon>Bacilli</taxon>
        <taxon>Bacillales</taxon>
        <taxon>Bacillaceae</taxon>
        <taxon>Aquibacillus</taxon>
    </lineage>
</organism>
<proteinExistence type="predicted"/>